<protein>
    <submittedName>
        <fullName evidence="3">Venom protein</fullName>
    </submittedName>
</protein>
<evidence type="ECO:0000313" key="2">
    <source>
        <dbReference type="Proteomes" id="UP000095287"/>
    </source>
</evidence>
<dbReference type="AlphaFoldDB" id="A0A1I7YVV5"/>
<keyword evidence="2" id="KW-1185">Reference proteome</keyword>
<dbReference type="WBParaSite" id="L893_g20224.t1">
    <property type="protein sequence ID" value="L893_g20224.t1"/>
    <property type="gene ID" value="L893_g20224"/>
</dbReference>
<evidence type="ECO:0000256" key="1">
    <source>
        <dbReference type="SAM" id="SignalP"/>
    </source>
</evidence>
<name>A0A1I7YVV5_9BILA</name>
<evidence type="ECO:0000313" key="3">
    <source>
        <dbReference type="WBParaSite" id="L893_g20224.t1"/>
    </source>
</evidence>
<feature type="chain" id="PRO_5009312676" evidence="1">
    <location>
        <begin position="17"/>
        <end position="68"/>
    </location>
</feature>
<accession>A0A1I7YVV5</accession>
<keyword evidence="1" id="KW-0732">Signal</keyword>
<organism evidence="2 3">
    <name type="scientific">Steinernema glaseri</name>
    <dbReference type="NCBI Taxonomy" id="37863"/>
    <lineage>
        <taxon>Eukaryota</taxon>
        <taxon>Metazoa</taxon>
        <taxon>Ecdysozoa</taxon>
        <taxon>Nematoda</taxon>
        <taxon>Chromadorea</taxon>
        <taxon>Rhabditida</taxon>
        <taxon>Tylenchina</taxon>
        <taxon>Panagrolaimomorpha</taxon>
        <taxon>Strongyloidoidea</taxon>
        <taxon>Steinernematidae</taxon>
        <taxon>Steinernema</taxon>
    </lineage>
</organism>
<sequence>MKVFVMILLLAIYSTAENPDCYWTGCFESTCRSGYVQVASEECGYGSVSGQMLTWKYHPAKTYQCCPQ</sequence>
<feature type="signal peptide" evidence="1">
    <location>
        <begin position="1"/>
        <end position="16"/>
    </location>
</feature>
<proteinExistence type="predicted"/>
<reference evidence="3" key="1">
    <citation type="submission" date="2016-11" db="UniProtKB">
        <authorList>
            <consortium name="WormBaseParasite"/>
        </authorList>
    </citation>
    <scope>IDENTIFICATION</scope>
</reference>
<dbReference type="Proteomes" id="UP000095287">
    <property type="component" value="Unplaced"/>
</dbReference>